<organism evidence="6 7">
    <name type="scientific">Basfia succiniciproducens</name>
    <dbReference type="NCBI Taxonomy" id="653940"/>
    <lineage>
        <taxon>Bacteria</taxon>
        <taxon>Pseudomonadati</taxon>
        <taxon>Pseudomonadota</taxon>
        <taxon>Gammaproteobacteria</taxon>
        <taxon>Pasteurellales</taxon>
        <taxon>Pasteurellaceae</taxon>
        <taxon>Basfia</taxon>
    </lineage>
</organism>
<name>A0A1G5AGG5_9PAST</name>
<keyword evidence="4 5" id="KW-0472">Membrane</keyword>
<feature type="transmembrane region" description="Helical" evidence="5">
    <location>
        <begin position="26"/>
        <end position="45"/>
    </location>
</feature>
<keyword evidence="3 5" id="KW-1133">Transmembrane helix</keyword>
<feature type="transmembrane region" description="Helical" evidence="5">
    <location>
        <begin position="173"/>
        <end position="191"/>
    </location>
</feature>
<comment type="caution">
    <text evidence="6">The sequence shown here is derived from an EMBL/GenBank/DDBJ whole genome shotgun (WGS) entry which is preliminary data.</text>
</comment>
<evidence type="ECO:0000256" key="5">
    <source>
        <dbReference type="SAM" id="Phobius"/>
    </source>
</evidence>
<reference evidence="6 7" key="1">
    <citation type="submission" date="2016-10" db="EMBL/GenBank/DDBJ databases">
        <authorList>
            <person name="Varghese N."/>
            <person name="Submissions S."/>
        </authorList>
    </citation>
    <scope>NUCLEOTIDE SEQUENCE [LARGE SCALE GENOMIC DNA]</scope>
    <source>
        <strain evidence="6 7">DSM 22022</strain>
    </source>
</reference>
<dbReference type="RefSeq" id="WP_011200444.1">
    <property type="nucleotide sequence ID" value="NZ_CP015031.1"/>
</dbReference>
<evidence type="ECO:0000256" key="2">
    <source>
        <dbReference type="ARBA" id="ARBA00022692"/>
    </source>
</evidence>
<proteinExistence type="predicted"/>
<feature type="transmembrane region" description="Helical" evidence="5">
    <location>
        <begin position="57"/>
        <end position="75"/>
    </location>
</feature>
<dbReference type="InterPro" id="IPR005261">
    <property type="entry name" value="YohK-like"/>
</dbReference>
<sequence>MIYFYTLLTIAAFMIALLITKRIKSVLLNSFVLTVIILVAVLLAADIPYDQYMAGNAPLNNLLGVSVVALALPLYEQLHQIAVRWKAILFIVTSASLLSMFSGALLALALGASADVVATVLPKSVTTPIAMAIAQNIGGVPAVAAVGVVVAGLQGSVFGYLVLKKLQLKNSEAIGLAVGSVSHALGTVSCLEVDAKAGNYSSISLVLCGIISSLLAPLVFKLVSFCM</sequence>
<comment type="subcellular location">
    <subcellularLocation>
        <location evidence="1">Membrane</location>
        <topology evidence="1">Multi-pass membrane protein</topology>
    </subcellularLocation>
</comment>
<feature type="transmembrane region" description="Helical" evidence="5">
    <location>
        <begin position="6"/>
        <end position="21"/>
    </location>
</feature>
<evidence type="ECO:0000256" key="1">
    <source>
        <dbReference type="ARBA" id="ARBA00004141"/>
    </source>
</evidence>
<keyword evidence="2 5" id="KW-0812">Transmembrane</keyword>
<evidence type="ECO:0000256" key="4">
    <source>
        <dbReference type="ARBA" id="ARBA00023136"/>
    </source>
</evidence>
<dbReference type="PANTHER" id="PTHR30249:SF0">
    <property type="entry name" value="PLASTIDAL GLYCOLATE_GLYCERATE TRANSLOCATOR 1, CHLOROPLASTIC"/>
    <property type="match status" value="1"/>
</dbReference>
<feature type="transmembrane region" description="Helical" evidence="5">
    <location>
        <begin position="132"/>
        <end position="161"/>
    </location>
</feature>
<evidence type="ECO:0000313" key="6">
    <source>
        <dbReference type="EMBL" id="SCX76982.1"/>
    </source>
</evidence>
<protein>
    <submittedName>
        <fullName evidence="6">TIGR00659 family protein</fullName>
    </submittedName>
</protein>
<evidence type="ECO:0000313" key="7">
    <source>
        <dbReference type="Proteomes" id="UP000199588"/>
    </source>
</evidence>
<dbReference type="EMBL" id="FMUQ01000002">
    <property type="protein sequence ID" value="SCX76982.1"/>
    <property type="molecule type" value="Genomic_DNA"/>
</dbReference>
<keyword evidence="7" id="KW-1185">Reference proteome</keyword>
<dbReference type="InterPro" id="IPR007300">
    <property type="entry name" value="CidB/LrgB"/>
</dbReference>
<gene>
    <name evidence="6" type="ORF">SAMN02910354_00271</name>
</gene>
<dbReference type="PANTHER" id="PTHR30249">
    <property type="entry name" value="PUTATIVE SEROTONIN TRANSPORTER"/>
    <property type="match status" value="1"/>
</dbReference>
<accession>A0A1G5AGG5</accession>
<feature type="transmembrane region" description="Helical" evidence="5">
    <location>
        <begin position="87"/>
        <end position="112"/>
    </location>
</feature>
<feature type="transmembrane region" description="Helical" evidence="5">
    <location>
        <begin position="203"/>
        <end position="223"/>
    </location>
</feature>
<dbReference type="Proteomes" id="UP000199588">
    <property type="component" value="Unassembled WGS sequence"/>
</dbReference>
<evidence type="ECO:0000256" key="3">
    <source>
        <dbReference type="ARBA" id="ARBA00022989"/>
    </source>
</evidence>
<dbReference type="NCBIfam" id="TIGR00659">
    <property type="entry name" value="CidB/LrgB family autolysis modulator"/>
    <property type="match status" value="1"/>
</dbReference>
<dbReference type="Pfam" id="PF04172">
    <property type="entry name" value="LrgB"/>
    <property type="match status" value="1"/>
</dbReference>